<dbReference type="Proteomes" id="UP000807504">
    <property type="component" value="Unassembled WGS sequence"/>
</dbReference>
<evidence type="ECO:0000313" key="3">
    <source>
        <dbReference type="EMBL" id="KAF8790865.1"/>
    </source>
</evidence>
<dbReference type="Gene3D" id="2.60.120.680">
    <property type="entry name" value="GOLD domain"/>
    <property type="match status" value="1"/>
</dbReference>
<dbReference type="SMART" id="SM01100">
    <property type="entry name" value="CRAL_TRIO_N"/>
    <property type="match status" value="2"/>
</dbReference>
<dbReference type="SUPFAM" id="SSF46938">
    <property type="entry name" value="CRAL/TRIO N-terminal domain"/>
    <property type="match status" value="2"/>
</dbReference>
<dbReference type="InterPro" id="IPR036273">
    <property type="entry name" value="CRAL/TRIO_N_dom_sf"/>
</dbReference>
<dbReference type="PRINTS" id="PR00180">
    <property type="entry name" value="CRETINALDHBP"/>
</dbReference>
<dbReference type="Pfam" id="PF03765">
    <property type="entry name" value="CRAL_TRIO_N"/>
    <property type="match status" value="1"/>
</dbReference>
<dbReference type="GO" id="GO:0005737">
    <property type="term" value="C:cytoplasm"/>
    <property type="evidence" value="ECO:0007669"/>
    <property type="project" value="TreeGrafter"/>
</dbReference>
<dbReference type="InterPro" id="IPR011074">
    <property type="entry name" value="CRAL/TRIO_N_dom"/>
</dbReference>
<dbReference type="EMBL" id="JABXBU010000011">
    <property type="protein sequence ID" value="KAF8790865.1"/>
    <property type="molecule type" value="Genomic_DNA"/>
</dbReference>
<dbReference type="PROSITE" id="PS50866">
    <property type="entry name" value="GOLD"/>
    <property type="match status" value="1"/>
</dbReference>
<dbReference type="SUPFAM" id="SSF52087">
    <property type="entry name" value="CRAL/TRIO domain"/>
    <property type="match status" value="1"/>
</dbReference>
<evidence type="ECO:0000259" key="1">
    <source>
        <dbReference type="PROSITE" id="PS50191"/>
    </source>
</evidence>
<feature type="domain" description="CRAL-TRIO" evidence="1">
    <location>
        <begin position="53"/>
        <end position="228"/>
    </location>
</feature>
<comment type="caution">
    <text evidence="3">The sequence shown here is derived from an EMBL/GenBank/DDBJ whole genome shotgun (WGS) entry which is preliminary data.</text>
</comment>
<dbReference type="AlphaFoldDB" id="A0A8T0FKG7"/>
<dbReference type="SMART" id="SM00516">
    <property type="entry name" value="SEC14"/>
    <property type="match status" value="1"/>
</dbReference>
<dbReference type="InterPro" id="IPR036865">
    <property type="entry name" value="CRAL-TRIO_dom_sf"/>
</dbReference>
<dbReference type="InterPro" id="IPR009038">
    <property type="entry name" value="GOLD_dom"/>
</dbReference>
<evidence type="ECO:0000313" key="4">
    <source>
        <dbReference type="Proteomes" id="UP000807504"/>
    </source>
</evidence>
<dbReference type="Pfam" id="PF00650">
    <property type="entry name" value="CRAL_TRIO"/>
    <property type="match status" value="1"/>
</dbReference>
<accession>A0A8T0FKG7</accession>
<feature type="domain" description="GOLD" evidence="2">
    <location>
        <begin position="255"/>
        <end position="366"/>
    </location>
</feature>
<dbReference type="InterPro" id="IPR036598">
    <property type="entry name" value="GOLD_dom_sf"/>
</dbReference>
<name>A0A8T0FKG7_ARGBR</name>
<reference evidence="3" key="1">
    <citation type="journal article" date="2020" name="bioRxiv">
        <title>Chromosome-level reference genome of the European wasp spider Argiope bruennichi: a resource for studies on range expansion and evolutionary adaptation.</title>
        <authorList>
            <person name="Sheffer M.M."/>
            <person name="Hoppe A."/>
            <person name="Krehenwinkel H."/>
            <person name="Uhl G."/>
            <person name="Kuss A.W."/>
            <person name="Jensen L."/>
            <person name="Jensen C."/>
            <person name="Gillespie R.G."/>
            <person name="Hoff K.J."/>
            <person name="Prost S."/>
        </authorList>
    </citation>
    <scope>NUCLEOTIDE SEQUENCE</scope>
</reference>
<dbReference type="PANTHER" id="PTHR23324">
    <property type="entry name" value="SEC14 RELATED PROTEIN"/>
    <property type="match status" value="1"/>
</dbReference>
<keyword evidence="4" id="KW-1185">Reference proteome</keyword>
<dbReference type="PANTHER" id="PTHR23324:SF83">
    <property type="entry name" value="SEC14-LIKE PROTEIN 2"/>
    <property type="match status" value="1"/>
</dbReference>
<protein>
    <submittedName>
        <fullName evidence="3">SEC14-like protein 2 like protein</fullName>
    </submittedName>
</protein>
<dbReference type="SUPFAM" id="SSF101576">
    <property type="entry name" value="Supernatant protein factor (SPF), C-terminal domain"/>
    <property type="match status" value="1"/>
</dbReference>
<dbReference type="Gene3D" id="3.40.525.10">
    <property type="entry name" value="CRAL-TRIO lipid binding domain"/>
    <property type="match status" value="2"/>
</dbReference>
<evidence type="ECO:0000259" key="2">
    <source>
        <dbReference type="PROSITE" id="PS50866"/>
    </source>
</evidence>
<dbReference type="PROSITE" id="PS50191">
    <property type="entry name" value="CRAL_TRIO"/>
    <property type="match status" value="1"/>
</dbReference>
<organism evidence="3 4">
    <name type="scientific">Argiope bruennichi</name>
    <name type="common">Wasp spider</name>
    <name type="synonym">Aranea bruennichi</name>
    <dbReference type="NCBI Taxonomy" id="94029"/>
    <lineage>
        <taxon>Eukaryota</taxon>
        <taxon>Metazoa</taxon>
        <taxon>Ecdysozoa</taxon>
        <taxon>Arthropoda</taxon>
        <taxon>Chelicerata</taxon>
        <taxon>Arachnida</taxon>
        <taxon>Araneae</taxon>
        <taxon>Araneomorphae</taxon>
        <taxon>Entelegynae</taxon>
        <taxon>Araneoidea</taxon>
        <taxon>Araneidae</taxon>
        <taxon>Argiope</taxon>
    </lineage>
</organism>
<dbReference type="InterPro" id="IPR051064">
    <property type="entry name" value="SEC14/CRAL-TRIO_domain"/>
</dbReference>
<proteinExistence type="predicted"/>
<reference evidence="3" key="2">
    <citation type="submission" date="2020-06" db="EMBL/GenBank/DDBJ databases">
        <authorList>
            <person name="Sheffer M."/>
        </authorList>
    </citation>
    <scope>NUCLEOTIDE SEQUENCE</scope>
</reference>
<gene>
    <name evidence="3" type="ORF">HNY73_005818</name>
</gene>
<dbReference type="InterPro" id="IPR001251">
    <property type="entry name" value="CRAL-TRIO_dom"/>
</dbReference>
<dbReference type="CDD" id="cd00170">
    <property type="entry name" value="SEC14"/>
    <property type="match status" value="1"/>
</dbReference>
<sequence>MQDEMKPEYLKDESMFLRFLRARQCNLNKAEDMLRNHVQWREKNDIDHIDNYKPPEVAKYFPMSLIAFSKERNPVRYLNFGNMDAKGLLKSVKKNDCIKSVVKELESDVQTMKQLSKTTGKNINKWIYIFDFDNYTFAKATHKPTVQMLAYLMMTYEAHYPERLKKAYIINASVYFTLLFSVVKPLFTGATLSKISIFGKEGWKEELLQHVDPKELPAFLGGARVDPDGNPKCPSVVNLGGLVPPSYYLRSSNKRLCHQPGVKKLQVSRMSKVNITLDVEEPGSHIEWEFETENKDIGFGLYFQSIDTLQEKQDKLQELIPKQRVEAHMACETGMFQCEIPGTYILMFDNTYSWLQQKEIFFRAIVVRPTGEKISVLHSKAAHSFNKRRQLQNNSSSRIEPKDTEQFSTLIFKKKENKKGSLRKKGRKGLKNELREKVSSLLTEEQKEDYFLKKWLVAQNNDIDKAETMLKQHLKFMRTRGLDKIDENYIPPKAAEYFHTRMLGYDNEGSVVRILHLGATDIRGMVNDIENHSPETFKTYTKF</sequence>